<dbReference type="InterPro" id="IPR010131">
    <property type="entry name" value="MdtP/NodT-like"/>
</dbReference>
<protein>
    <submittedName>
        <fullName evidence="3">Outer membrane protein TolC</fullName>
    </submittedName>
</protein>
<feature type="region of interest" description="Disordered" evidence="2">
    <location>
        <begin position="548"/>
        <end position="574"/>
    </location>
</feature>
<accession>A0A450WM92</accession>
<evidence type="ECO:0000313" key="3">
    <source>
        <dbReference type="EMBL" id="VFK18162.1"/>
    </source>
</evidence>
<reference evidence="3" key="1">
    <citation type="submission" date="2019-02" db="EMBL/GenBank/DDBJ databases">
        <authorList>
            <person name="Gruber-Vodicka R. H."/>
            <person name="Seah K. B. B."/>
        </authorList>
    </citation>
    <scope>NUCLEOTIDE SEQUENCE</scope>
    <source>
        <strain evidence="3">BECK_BY7</strain>
    </source>
</reference>
<keyword evidence="1" id="KW-0175">Coiled coil</keyword>
<proteinExistence type="predicted"/>
<sequence length="574" mass="65459">MPDPVTTYRRLGKLTRPIIPTLVAALLVAGCAVTPDPLTSEQLKLQGRKDIETLFIEIEPLPEILTLSEAIARALKYNLDHRVKMAEEALALGRLGIDRLDFLPKSKSRADYRSRSRPYGRSKSDTGTKNPGDSYYYLEKQTTSTDLVLSWNILDFGISYFTAKQNTDHALIATERRRKAIHDLIRDVRSAYWRVAASQVLEDPIRDTLELAQNELANVDTQLRENLKEPLDANHYKKMLLENIWELESIEQELSTAHIDLALLINEKPGTIIRVVVPEEGVLQPPKWDTSMDEMERLAFLNNPDIREGFYESRIAIQETHKAIVRTLPGIELASSYRYDSDDSLKSNDWHEWSTGLTWNVFNILSAPKRIEYAELAEQVAEMQRLALRMAVLAQVHVVDRQFRDALKQFQLADSLSQVNRRIAELVKIRLAGDRSIRDFVYEQTDAITSQLQRYETYAELEAAYGRIHATLGLDIAPKSMGAFDDLQEITIAVDDTLLAWKSGDLIRDALASEKEKERTLTENAYFMPATGMNAEMTRISLERTRALEDNDDDRDGPAWDNWKGYKISTSVSR</sequence>
<dbReference type="SUPFAM" id="SSF56954">
    <property type="entry name" value="Outer membrane efflux proteins (OEP)"/>
    <property type="match status" value="1"/>
</dbReference>
<dbReference type="Gene3D" id="1.20.1600.10">
    <property type="entry name" value="Outer membrane efflux proteins (OEP)"/>
    <property type="match status" value="1"/>
</dbReference>
<evidence type="ECO:0000256" key="2">
    <source>
        <dbReference type="SAM" id="MobiDB-lite"/>
    </source>
</evidence>
<feature type="coiled-coil region" evidence="1">
    <location>
        <begin position="209"/>
        <end position="267"/>
    </location>
</feature>
<evidence type="ECO:0000256" key="1">
    <source>
        <dbReference type="SAM" id="Coils"/>
    </source>
</evidence>
<name>A0A450WM92_9GAMM</name>
<dbReference type="GO" id="GO:0015562">
    <property type="term" value="F:efflux transmembrane transporter activity"/>
    <property type="evidence" value="ECO:0007669"/>
    <property type="project" value="InterPro"/>
</dbReference>
<organism evidence="3">
    <name type="scientific">Candidatus Kentrum sp. LFY</name>
    <dbReference type="NCBI Taxonomy" id="2126342"/>
    <lineage>
        <taxon>Bacteria</taxon>
        <taxon>Pseudomonadati</taxon>
        <taxon>Pseudomonadota</taxon>
        <taxon>Gammaproteobacteria</taxon>
        <taxon>Candidatus Kentrum</taxon>
    </lineage>
</organism>
<dbReference type="EMBL" id="CAADFN010000039">
    <property type="protein sequence ID" value="VFK18162.1"/>
    <property type="molecule type" value="Genomic_DNA"/>
</dbReference>
<gene>
    <name evidence="3" type="ORF">BECKLFY1418C_GA0070996_103914</name>
</gene>
<feature type="region of interest" description="Disordered" evidence="2">
    <location>
        <begin position="109"/>
        <end position="133"/>
    </location>
</feature>
<dbReference type="PANTHER" id="PTHR30203">
    <property type="entry name" value="OUTER MEMBRANE CATION EFFLUX PROTEIN"/>
    <property type="match status" value="1"/>
</dbReference>
<dbReference type="AlphaFoldDB" id="A0A450WM92"/>